<comment type="caution">
    <text evidence="1">The sequence shown here is derived from an EMBL/GenBank/DDBJ whole genome shotgun (WGS) entry which is preliminary data.</text>
</comment>
<dbReference type="RefSeq" id="WP_066893565.1">
    <property type="nucleotide sequence ID" value="NZ_LZDN01000034.1"/>
</dbReference>
<sequence>MAKKDKVPVVAIRQIVKMRDDEYHNYSYRAIAEHLKDEFGIEVTPQAIGYLYRKNKDNFSNQVVAEKTEEKKPFFKPKPPMVTISEPLFEKDEETDLKDYFS</sequence>
<accession>A0A1B8PIZ5</accession>
<evidence type="ECO:0000313" key="1">
    <source>
        <dbReference type="EMBL" id="OBX49643.1"/>
    </source>
</evidence>
<dbReference type="AlphaFoldDB" id="A0A1B8PIZ5"/>
<dbReference type="EMBL" id="LZDN01000034">
    <property type="protein sequence ID" value="OBX49643.1"/>
    <property type="molecule type" value="Genomic_DNA"/>
</dbReference>
<dbReference type="OrthoDB" id="9986961at2"/>
<dbReference type="Proteomes" id="UP000092671">
    <property type="component" value="Unassembled WGS sequence"/>
</dbReference>
<reference evidence="1 2" key="1">
    <citation type="submission" date="2016-06" db="EMBL/GenBank/DDBJ databases">
        <title>Draft genome of Moraxella nonliquefaciens CCUG 60284.</title>
        <authorList>
            <person name="Salva-Serra F."/>
            <person name="Engstrom-Jakobsson H."/>
            <person name="Thorell K."/>
            <person name="Gonzales-Siles L."/>
            <person name="Karlsson R."/>
            <person name="Boulund F."/>
            <person name="Engstrand L."/>
            <person name="Kristiansson E."/>
            <person name="Moore E."/>
        </authorList>
    </citation>
    <scope>NUCLEOTIDE SEQUENCE [LARGE SCALE GENOMIC DNA]</scope>
    <source>
        <strain evidence="1 2">CCUG 60284</strain>
    </source>
</reference>
<name>A0A1B8PIZ5_MORNO</name>
<organism evidence="1 2">
    <name type="scientific">Moraxella nonliquefaciens</name>
    <dbReference type="NCBI Taxonomy" id="478"/>
    <lineage>
        <taxon>Bacteria</taxon>
        <taxon>Pseudomonadati</taxon>
        <taxon>Pseudomonadota</taxon>
        <taxon>Gammaproteobacteria</taxon>
        <taxon>Moraxellales</taxon>
        <taxon>Moraxellaceae</taxon>
        <taxon>Moraxella</taxon>
    </lineage>
</organism>
<gene>
    <name evidence="1" type="ORF">A9Z60_03160</name>
</gene>
<evidence type="ECO:0000313" key="2">
    <source>
        <dbReference type="Proteomes" id="UP000092671"/>
    </source>
</evidence>
<protein>
    <submittedName>
        <fullName evidence="1">Uncharacterized protein</fullName>
    </submittedName>
</protein>
<proteinExistence type="predicted"/>